<name>A0A5N5QPH4_9AGAM</name>
<evidence type="ECO:0000256" key="2">
    <source>
        <dbReference type="ARBA" id="ARBA00022741"/>
    </source>
</evidence>
<dbReference type="InterPro" id="IPR030378">
    <property type="entry name" value="G_CP_dom"/>
</dbReference>
<protein>
    <recommendedName>
        <fullName evidence="7">CP-type G domain-containing protein</fullName>
    </recommendedName>
</protein>
<gene>
    <name evidence="8" type="ORF">CTheo_3521</name>
</gene>
<dbReference type="GO" id="GO:0050793">
    <property type="term" value="P:regulation of developmental process"/>
    <property type="evidence" value="ECO:0007669"/>
    <property type="project" value="UniProtKB-ARBA"/>
</dbReference>
<evidence type="ECO:0000256" key="6">
    <source>
        <dbReference type="SAM" id="MobiDB-lite"/>
    </source>
</evidence>
<organism evidence="8 9">
    <name type="scientific">Ceratobasidium theobromae</name>
    <dbReference type="NCBI Taxonomy" id="1582974"/>
    <lineage>
        <taxon>Eukaryota</taxon>
        <taxon>Fungi</taxon>
        <taxon>Dikarya</taxon>
        <taxon>Basidiomycota</taxon>
        <taxon>Agaricomycotina</taxon>
        <taxon>Agaricomycetes</taxon>
        <taxon>Cantharellales</taxon>
        <taxon>Ceratobasidiaceae</taxon>
        <taxon>Ceratobasidium</taxon>
    </lineage>
</organism>
<feature type="compositionally biased region" description="Low complexity" evidence="6">
    <location>
        <begin position="484"/>
        <end position="494"/>
    </location>
</feature>
<evidence type="ECO:0000256" key="3">
    <source>
        <dbReference type="ARBA" id="ARBA00023054"/>
    </source>
</evidence>
<keyword evidence="5" id="KW-0539">Nucleus</keyword>
<dbReference type="SUPFAM" id="SSF52540">
    <property type="entry name" value="P-loop containing nucleoside triphosphate hydrolases"/>
    <property type="match status" value="1"/>
</dbReference>
<dbReference type="Pfam" id="PF01926">
    <property type="entry name" value="MMR_HSR1"/>
    <property type="match status" value="1"/>
</dbReference>
<dbReference type="EMBL" id="SSOP01000047">
    <property type="protein sequence ID" value="KAB5593056.1"/>
    <property type="molecule type" value="Genomic_DNA"/>
</dbReference>
<dbReference type="Gene3D" id="3.40.50.300">
    <property type="entry name" value="P-loop containing nucleotide triphosphate hydrolases"/>
    <property type="match status" value="1"/>
</dbReference>
<feature type="region of interest" description="Disordered" evidence="6">
    <location>
        <begin position="431"/>
        <end position="451"/>
    </location>
</feature>
<sequence>MAGHKNAKPQLTARHSKPAVPHPGKPKKDMGVPKFSLKKHEIKSHIKNAKKAETSIASLAAAAQGQNAAFERREDIEQAVEASNHDSSLRAYMKEFHKVVELSDVIIQVLDARDPMGCRSPSVEEEVRRSEKRLVCVLNKIGTHKLIDKGFHTHRNKQDLVPKENVEAWLKYLRHDFPTLPFRSSTQLQRSNLSHSSYSASSSSGAQPLMQLLKSYASHAPPGTSIRIGVVGLPNVGKSSLINSLKRARACSVASTPGHTKVMQEVALDRGLKLLDSPGVVWDDVQTDPTQRSLRNVLKVEAINDSVSAVDAILSRVAWEALQQLYSIPIFQNVTEFLAMIAMSRGRLTKGGAADLEAAGKSVLHDWNIGKIPYYSTPPVVHPSSRPPVSAKGDQITGAEDVGEAKIVSQFGAVFDLEALFRDADAAVLNGDEEMNEPKSEDNEMEEDSNLMQSDDLAPAIPAKRTRSQSQVDISLSAFPFASLPSLDSELPSPKRTRVGDGEGDMDMTPASPSQATTHIHPMSRKALRKSGLIGTGAEARRRRQAERMALD</sequence>
<dbReference type="GO" id="GO:0005525">
    <property type="term" value="F:GTP binding"/>
    <property type="evidence" value="ECO:0007669"/>
    <property type="project" value="UniProtKB-KW"/>
</dbReference>
<dbReference type="PROSITE" id="PS51721">
    <property type="entry name" value="G_CP"/>
    <property type="match status" value="1"/>
</dbReference>
<reference evidence="8 9" key="1">
    <citation type="journal article" date="2019" name="Fungal Biol. Biotechnol.">
        <title>Draft genome sequence of fastidious pathogen Ceratobasidium theobromae, which causes vascular-streak dieback in Theobroma cacao.</title>
        <authorList>
            <person name="Ali S.S."/>
            <person name="Asman A."/>
            <person name="Shao J."/>
            <person name="Firmansyah A.P."/>
            <person name="Susilo A.W."/>
            <person name="Rosmana A."/>
            <person name="McMahon P."/>
            <person name="Junaid M."/>
            <person name="Guest D."/>
            <person name="Kheng T.Y."/>
            <person name="Meinhardt L.W."/>
            <person name="Bailey B.A."/>
        </authorList>
    </citation>
    <scope>NUCLEOTIDE SEQUENCE [LARGE SCALE GENOMIC DNA]</scope>
    <source>
        <strain evidence="8 9">CT2</strain>
    </source>
</reference>
<evidence type="ECO:0000313" key="9">
    <source>
        <dbReference type="Proteomes" id="UP000383932"/>
    </source>
</evidence>
<evidence type="ECO:0000256" key="4">
    <source>
        <dbReference type="ARBA" id="ARBA00023134"/>
    </source>
</evidence>
<dbReference type="GO" id="GO:0005730">
    <property type="term" value="C:nucleolus"/>
    <property type="evidence" value="ECO:0007669"/>
    <property type="project" value="UniProtKB-SubCell"/>
</dbReference>
<feature type="region of interest" description="Disordered" evidence="6">
    <location>
        <begin position="1"/>
        <end position="33"/>
    </location>
</feature>
<dbReference type="OrthoDB" id="444945at2759"/>
<dbReference type="CDD" id="cd04178">
    <property type="entry name" value="Nucleostemin_like"/>
    <property type="match status" value="1"/>
</dbReference>
<accession>A0A5N5QPH4</accession>
<feature type="region of interest" description="Disordered" evidence="6">
    <location>
        <begin position="484"/>
        <end position="552"/>
    </location>
</feature>
<keyword evidence="4" id="KW-0342">GTP-binding</keyword>
<comment type="caution">
    <text evidence="8">The sequence shown here is derived from an EMBL/GenBank/DDBJ whole genome shotgun (WGS) entry which is preliminary data.</text>
</comment>
<keyword evidence="2" id="KW-0547">Nucleotide-binding</keyword>
<dbReference type="GO" id="GO:0051239">
    <property type="term" value="P:regulation of multicellular organismal process"/>
    <property type="evidence" value="ECO:0007669"/>
    <property type="project" value="UniProtKB-ARBA"/>
</dbReference>
<dbReference type="InterPro" id="IPR050755">
    <property type="entry name" value="TRAFAC_YlqF/YawG_RiboMat"/>
</dbReference>
<proteinExistence type="predicted"/>
<evidence type="ECO:0000256" key="1">
    <source>
        <dbReference type="ARBA" id="ARBA00004604"/>
    </source>
</evidence>
<dbReference type="Gene3D" id="1.10.1580.10">
    <property type="match status" value="1"/>
</dbReference>
<dbReference type="PANTHER" id="PTHR11089:SF30">
    <property type="entry name" value="GUANINE NUCLEOTIDE-BINDING PROTEIN-LIKE 3 HOMOLOG"/>
    <property type="match status" value="1"/>
</dbReference>
<dbReference type="PANTHER" id="PTHR11089">
    <property type="entry name" value="GTP-BINDING PROTEIN-RELATED"/>
    <property type="match status" value="1"/>
</dbReference>
<dbReference type="FunFam" id="1.10.1580.10:FF:000002">
    <property type="entry name" value="Guanine nucleotide-binding protein-like 3 (nucleolar)-like"/>
    <property type="match status" value="1"/>
</dbReference>
<dbReference type="InterPro" id="IPR023179">
    <property type="entry name" value="GTP-bd_ortho_bundle_sf"/>
</dbReference>
<dbReference type="InterPro" id="IPR027417">
    <property type="entry name" value="P-loop_NTPase"/>
</dbReference>
<dbReference type="FunFam" id="3.40.50.300:FF:000571">
    <property type="entry name" value="Guanine nucleotide-binding protein-like NSN1"/>
    <property type="match status" value="1"/>
</dbReference>
<dbReference type="InterPro" id="IPR006073">
    <property type="entry name" value="GTP-bd"/>
</dbReference>
<keyword evidence="9" id="KW-1185">Reference proteome</keyword>
<evidence type="ECO:0000256" key="5">
    <source>
        <dbReference type="ARBA" id="ARBA00023242"/>
    </source>
</evidence>
<feature type="domain" description="CP-type G" evidence="7">
    <location>
        <begin position="93"/>
        <end position="283"/>
    </location>
</feature>
<dbReference type="AlphaFoldDB" id="A0A5N5QPH4"/>
<comment type="subcellular location">
    <subcellularLocation>
        <location evidence="1">Nucleus</location>
        <location evidence="1">Nucleolus</location>
    </subcellularLocation>
</comment>
<evidence type="ECO:0000313" key="8">
    <source>
        <dbReference type="EMBL" id="KAB5593056.1"/>
    </source>
</evidence>
<keyword evidence="3" id="KW-0175">Coiled coil</keyword>
<evidence type="ECO:0000259" key="7">
    <source>
        <dbReference type="PROSITE" id="PS51721"/>
    </source>
</evidence>
<dbReference type="Proteomes" id="UP000383932">
    <property type="component" value="Unassembled WGS sequence"/>
</dbReference>